<feature type="non-terminal residue" evidence="3">
    <location>
        <position position="1"/>
    </location>
</feature>
<feature type="domain" description="BRICHOS" evidence="2">
    <location>
        <begin position="79"/>
        <end position="171"/>
    </location>
</feature>
<sequence length="221" mass="25026">LFSFNAISPSSPHPQGSYSIVGALILFTCLCEMRAATVQKVFITTESFKLHIKEGMARFDETIVVDEENDIEYFKVPAHNELSESDNLYDFKMNITVSRVKSDGVCHITPLPQDLPRPNILSRGFKTLTNMPPSHKIVKTIQQWRIGARVEKQTLRLEVQEFCGRFPAYRLEPFTSDSVTVVSEDEDGIRAGKSARTRRQTGTKKFILCDNNIPPCSPTLW</sequence>
<reference evidence="3 4" key="1">
    <citation type="submission" date="2022-05" db="EMBL/GenBank/DDBJ databases">
        <authorList>
            <consortium name="Genoscope - CEA"/>
            <person name="William W."/>
        </authorList>
    </citation>
    <scope>NUCLEOTIDE SEQUENCE [LARGE SCALE GENOMIC DNA]</scope>
</reference>
<dbReference type="EMBL" id="CALNXK010000161">
    <property type="protein sequence ID" value="CAH3171104.1"/>
    <property type="molecule type" value="Genomic_DNA"/>
</dbReference>
<organism evidence="3 4">
    <name type="scientific">Porites lobata</name>
    <dbReference type="NCBI Taxonomy" id="104759"/>
    <lineage>
        <taxon>Eukaryota</taxon>
        <taxon>Metazoa</taxon>
        <taxon>Cnidaria</taxon>
        <taxon>Anthozoa</taxon>
        <taxon>Hexacorallia</taxon>
        <taxon>Scleractinia</taxon>
        <taxon>Fungiina</taxon>
        <taxon>Poritidae</taxon>
        <taxon>Porites</taxon>
    </lineage>
</organism>
<name>A0ABN8QW35_9CNID</name>
<gene>
    <name evidence="3" type="ORF">PLOB_00011572</name>
</gene>
<protein>
    <recommendedName>
        <fullName evidence="2">BRICHOS domain-containing protein</fullName>
    </recommendedName>
</protein>
<evidence type="ECO:0000259" key="2">
    <source>
        <dbReference type="PROSITE" id="PS50869"/>
    </source>
</evidence>
<comment type="caution">
    <text evidence="3">The sequence shown here is derived from an EMBL/GenBank/DDBJ whole genome shotgun (WGS) entry which is preliminary data.</text>
</comment>
<dbReference type="PROSITE" id="PS50869">
    <property type="entry name" value="BRICHOS"/>
    <property type="match status" value="1"/>
</dbReference>
<evidence type="ECO:0000313" key="3">
    <source>
        <dbReference type="EMBL" id="CAH3171104.1"/>
    </source>
</evidence>
<dbReference type="InterPro" id="IPR007084">
    <property type="entry name" value="BRICHOS_dom"/>
</dbReference>
<keyword evidence="1" id="KW-1015">Disulfide bond</keyword>
<evidence type="ECO:0000313" key="4">
    <source>
        <dbReference type="Proteomes" id="UP001159405"/>
    </source>
</evidence>
<keyword evidence="4" id="KW-1185">Reference proteome</keyword>
<evidence type="ECO:0000256" key="1">
    <source>
        <dbReference type="ARBA" id="ARBA00023157"/>
    </source>
</evidence>
<accession>A0ABN8QW35</accession>
<proteinExistence type="predicted"/>
<dbReference type="Proteomes" id="UP001159405">
    <property type="component" value="Unassembled WGS sequence"/>
</dbReference>
<feature type="non-terminal residue" evidence="3">
    <location>
        <position position="221"/>
    </location>
</feature>